<sequence length="169" mass="18359">MDQNREDGMQTSIGFLAPWSISSHPLVKRAHMTCPIDVRSTPLPAHIQCHLRSSINVAVQRGKPFCRCRSSPRAERPPINSTTASPPRLTDYPQSPISITQSLNQPGIRHAALQPDASVAGFLEMGNYLGHLGRRQLNSSPRGIAPRVPKSPVSSSISSFSNMDTIAIA</sequence>
<keyword evidence="3" id="KW-1185">Reference proteome</keyword>
<evidence type="ECO:0000313" key="3">
    <source>
        <dbReference type="Proteomes" id="UP000799750"/>
    </source>
</evidence>
<evidence type="ECO:0000256" key="1">
    <source>
        <dbReference type="SAM" id="MobiDB-lite"/>
    </source>
</evidence>
<accession>A0A6A6QP14</accession>
<feature type="region of interest" description="Disordered" evidence="1">
    <location>
        <begin position="138"/>
        <end position="158"/>
    </location>
</feature>
<dbReference type="Proteomes" id="UP000799750">
    <property type="component" value="Unassembled WGS sequence"/>
</dbReference>
<dbReference type="EMBL" id="MU004191">
    <property type="protein sequence ID" value="KAF2493730.1"/>
    <property type="molecule type" value="Genomic_DNA"/>
</dbReference>
<proteinExistence type="predicted"/>
<reference evidence="2" key="1">
    <citation type="journal article" date="2020" name="Stud. Mycol.">
        <title>101 Dothideomycetes genomes: a test case for predicting lifestyles and emergence of pathogens.</title>
        <authorList>
            <person name="Haridas S."/>
            <person name="Albert R."/>
            <person name="Binder M."/>
            <person name="Bloem J."/>
            <person name="Labutti K."/>
            <person name="Salamov A."/>
            <person name="Andreopoulos B."/>
            <person name="Baker S."/>
            <person name="Barry K."/>
            <person name="Bills G."/>
            <person name="Bluhm B."/>
            <person name="Cannon C."/>
            <person name="Castanera R."/>
            <person name="Culley D."/>
            <person name="Daum C."/>
            <person name="Ezra D."/>
            <person name="Gonzalez J."/>
            <person name="Henrissat B."/>
            <person name="Kuo A."/>
            <person name="Liang C."/>
            <person name="Lipzen A."/>
            <person name="Lutzoni F."/>
            <person name="Magnuson J."/>
            <person name="Mondo S."/>
            <person name="Nolan M."/>
            <person name="Ohm R."/>
            <person name="Pangilinan J."/>
            <person name="Park H.-J."/>
            <person name="Ramirez L."/>
            <person name="Alfaro M."/>
            <person name="Sun H."/>
            <person name="Tritt A."/>
            <person name="Yoshinaga Y."/>
            <person name="Zwiers L.-H."/>
            <person name="Turgeon B."/>
            <person name="Goodwin S."/>
            <person name="Spatafora J."/>
            <person name="Crous P."/>
            <person name="Grigoriev I."/>
        </authorList>
    </citation>
    <scope>NUCLEOTIDE SEQUENCE</scope>
    <source>
        <strain evidence="2">CBS 269.34</strain>
    </source>
</reference>
<dbReference type="AlphaFoldDB" id="A0A6A6QP14"/>
<name>A0A6A6QP14_9PEZI</name>
<feature type="region of interest" description="Disordered" evidence="1">
    <location>
        <begin position="69"/>
        <end position="91"/>
    </location>
</feature>
<gene>
    <name evidence="2" type="ORF">BU16DRAFT_52944</name>
</gene>
<organism evidence="2 3">
    <name type="scientific">Lophium mytilinum</name>
    <dbReference type="NCBI Taxonomy" id="390894"/>
    <lineage>
        <taxon>Eukaryota</taxon>
        <taxon>Fungi</taxon>
        <taxon>Dikarya</taxon>
        <taxon>Ascomycota</taxon>
        <taxon>Pezizomycotina</taxon>
        <taxon>Dothideomycetes</taxon>
        <taxon>Pleosporomycetidae</taxon>
        <taxon>Mytilinidiales</taxon>
        <taxon>Mytilinidiaceae</taxon>
        <taxon>Lophium</taxon>
    </lineage>
</organism>
<protein>
    <submittedName>
        <fullName evidence="2">Uncharacterized protein</fullName>
    </submittedName>
</protein>
<evidence type="ECO:0000313" key="2">
    <source>
        <dbReference type="EMBL" id="KAF2493730.1"/>
    </source>
</evidence>